<dbReference type="Proteomes" id="UP000789508">
    <property type="component" value="Unassembled WGS sequence"/>
</dbReference>
<keyword evidence="2" id="KW-1185">Reference proteome</keyword>
<dbReference type="EMBL" id="CAJVPS010000337">
    <property type="protein sequence ID" value="CAG8478289.1"/>
    <property type="molecule type" value="Genomic_DNA"/>
</dbReference>
<protein>
    <submittedName>
        <fullName evidence="1">6223_t:CDS:1</fullName>
    </submittedName>
</protein>
<accession>A0A9N8ZBC1</accession>
<proteinExistence type="predicted"/>
<sequence length="71" mass="7165">MSSSIIIMYNSKISFIVLLILSTFATTYAIPLLPTGVSMTANGLGATTGTIVATGGELPLAELTGTINSGS</sequence>
<dbReference type="AlphaFoldDB" id="A0A9N8ZBC1"/>
<gene>
    <name evidence="1" type="ORF">ALEPTO_LOCUS2354</name>
</gene>
<evidence type="ECO:0000313" key="2">
    <source>
        <dbReference type="Proteomes" id="UP000789508"/>
    </source>
</evidence>
<comment type="caution">
    <text evidence="1">The sequence shown here is derived from an EMBL/GenBank/DDBJ whole genome shotgun (WGS) entry which is preliminary data.</text>
</comment>
<reference evidence="1" key="1">
    <citation type="submission" date="2021-06" db="EMBL/GenBank/DDBJ databases">
        <authorList>
            <person name="Kallberg Y."/>
            <person name="Tangrot J."/>
            <person name="Rosling A."/>
        </authorList>
    </citation>
    <scope>NUCLEOTIDE SEQUENCE</scope>
    <source>
        <strain evidence="1">FL130A</strain>
    </source>
</reference>
<organism evidence="1 2">
    <name type="scientific">Ambispora leptoticha</name>
    <dbReference type="NCBI Taxonomy" id="144679"/>
    <lineage>
        <taxon>Eukaryota</taxon>
        <taxon>Fungi</taxon>
        <taxon>Fungi incertae sedis</taxon>
        <taxon>Mucoromycota</taxon>
        <taxon>Glomeromycotina</taxon>
        <taxon>Glomeromycetes</taxon>
        <taxon>Archaeosporales</taxon>
        <taxon>Ambisporaceae</taxon>
        <taxon>Ambispora</taxon>
    </lineage>
</organism>
<name>A0A9N8ZBC1_9GLOM</name>
<evidence type="ECO:0000313" key="1">
    <source>
        <dbReference type="EMBL" id="CAG8478289.1"/>
    </source>
</evidence>